<evidence type="ECO:0000313" key="1">
    <source>
        <dbReference type="EMBL" id="PKD43473.1"/>
    </source>
</evidence>
<dbReference type="EMBL" id="PISP01000002">
    <property type="protein sequence ID" value="PKD43473.1"/>
    <property type="molecule type" value="Genomic_DNA"/>
</dbReference>
<dbReference type="Proteomes" id="UP000233398">
    <property type="component" value="Unassembled WGS sequence"/>
</dbReference>
<comment type="caution">
    <text evidence="1">The sequence shown here is derived from an EMBL/GenBank/DDBJ whole genome shotgun (WGS) entry which is preliminary data.</text>
</comment>
<sequence length="101" mass="11634">MDQDRTYTINEVKDMIMRIQVLYSFLTPKSKRKFKKACNGNKMKKLISIEDLQKYIDPTFPSKKCVLFLLPEGGKESVSVDSFPTLLKNSSVLLKNELTLN</sequence>
<reference evidence="1 2" key="1">
    <citation type="submission" date="2017-11" db="EMBL/GenBank/DDBJ databases">
        <title>Rhodohalobacter 15182 sp. nov., isolated from a salt lake.</title>
        <authorList>
            <person name="Han S."/>
        </authorList>
    </citation>
    <scope>NUCLEOTIDE SEQUENCE [LARGE SCALE GENOMIC DNA]</scope>
    <source>
        <strain evidence="1 2">15182</strain>
    </source>
</reference>
<name>A0A2N0VH23_9BACT</name>
<evidence type="ECO:0000313" key="2">
    <source>
        <dbReference type="Proteomes" id="UP000233398"/>
    </source>
</evidence>
<accession>A0A2N0VH23</accession>
<dbReference type="AlphaFoldDB" id="A0A2N0VH23"/>
<organism evidence="1 2">
    <name type="scientific">Rhodohalobacter barkolensis</name>
    <dbReference type="NCBI Taxonomy" id="2053187"/>
    <lineage>
        <taxon>Bacteria</taxon>
        <taxon>Pseudomonadati</taxon>
        <taxon>Balneolota</taxon>
        <taxon>Balneolia</taxon>
        <taxon>Balneolales</taxon>
        <taxon>Balneolaceae</taxon>
        <taxon>Rhodohalobacter</taxon>
    </lineage>
</organism>
<proteinExistence type="predicted"/>
<keyword evidence="2" id="KW-1185">Reference proteome</keyword>
<protein>
    <submittedName>
        <fullName evidence="1">Uncharacterized protein</fullName>
    </submittedName>
</protein>
<gene>
    <name evidence="1" type="ORF">CWD77_07835</name>
</gene>